<accession>A0A511T939</accession>
<dbReference type="Proteomes" id="UP000321514">
    <property type="component" value="Unassembled WGS sequence"/>
</dbReference>
<proteinExistence type="predicted"/>
<evidence type="ECO:0000313" key="1">
    <source>
        <dbReference type="EMBL" id="GEN10691.1"/>
    </source>
</evidence>
<dbReference type="PROSITE" id="PS51257">
    <property type="entry name" value="PROKAR_LIPOPROTEIN"/>
    <property type="match status" value="1"/>
</dbReference>
<name>A0A511T939_MYXFU</name>
<dbReference type="STRING" id="1334629.MFUL124B02_40310"/>
<gene>
    <name evidence="1" type="ORF">MFU01_57280</name>
</gene>
<evidence type="ECO:0008006" key="3">
    <source>
        <dbReference type="Google" id="ProtNLM"/>
    </source>
</evidence>
<comment type="caution">
    <text evidence="1">The sequence shown here is derived from an EMBL/GenBank/DDBJ whole genome shotgun (WGS) entry which is preliminary data.</text>
</comment>
<evidence type="ECO:0000313" key="2">
    <source>
        <dbReference type="Proteomes" id="UP000321514"/>
    </source>
</evidence>
<dbReference type="EMBL" id="BJXR01000040">
    <property type="protein sequence ID" value="GEN10691.1"/>
    <property type="molecule type" value="Genomic_DNA"/>
</dbReference>
<protein>
    <recommendedName>
        <fullName evidence="3">Lipoprotein</fullName>
    </recommendedName>
</protein>
<reference evidence="1 2" key="1">
    <citation type="submission" date="2019-07" db="EMBL/GenBank/DDBJ databases">
        <title>Whole genome shotgun sequence of Myxococcus fulvus NBRC 100333.</title>
        <authorList>
            <person name="Hosoyama A."/>
            <person name="Uohara A."/>
            <person name="Ohji S."/>
            <person name="Ichikawa N."/>
        </authorList>
    </citation>
    <scope>NUCLEOTIDE SEQUENCE [LARGE SCALE GENOMIC DNA]</scope>
    <source>
        <strain evidence="1 2">NBRC 100333</strain>
    </source>
</reference>
<sequence length="199" mass="20290">MHMRGTSACAVLLLGVLACGGEGRQAAGPLMEGTGGSGMTLERPLEKVLITCPLGLGEAKYGTGLKGEPGDSEVSFLASVSGCVTVLGSAVTSATLGSETPSLVRGLSCADLSRAGAGRQVVTWNTAEKSTVLMGQSHVSVQEATTLVTQTGKVLSGKFQGATAVRTTTYLTADVEKGCRSQEGLKYLKGPVTFSVTYP</sequence>
<organism evidence="1 2">
    <name type="scientific">Myxococcus fulvus</name>
    <dbReference type="NCBI Taxonomy" id="33"/>
    <lineage>
        <taxon>Bacteria</taxon>
        <taxon>Pseudomonadati</taxon>
        <taxon>Myxococcota</taxon>
        <taxon>Myxococcia</taxon>
        <taxon>Myxococcales</taxon>
        <taxon>Cystobacterineae</taxon>
        <taxon>Myxococcaceae</taxon>
        <taxon>Myxococcus</taxon>
    </lineage>
</organism>
<dbReference type="AlphaFoldDB" id="A0A511T939"/>